<proteinExistence type="inferred from homology"/>
<comment type="subcellular location">
    <subcellularLocation>
        <location evidence="1 10">Cytoplasm</location>
    </subcellularLocation>
</comment>
<feature type="short sequence motif" description="'HIGH' region" evidence="10">
    <location>
        <begin position="28"/>
        <end position="36"/>
    </location>
</feature>
<dbReference type="STRING" id="190974.SAMN05216439_1488"/>
<keyword evidence="3 10" id="KW-0963">Cytoplasm</keyword>
<dbReference type="InterPro" id="IPR014729">
    <property type="entry name" value="Rossmann-like_a/b/a_fold"/>
</dbReference>
<evidence type="ECO:0000256" key="2">
    <source>
        <dbReference type="ARBA" id="ARBA00005594"/>
    </source>
</evidence>
<evidence type="ECO:0000313" key="12">
    <source>
        <dbReference type="EMBL" id="SEK79630.1"/>
    </source>
</evidence>
<dbReference type="SUPFAM" id="SSF48163">
    <property type="entry name" value="An anticodon-binding domain of class I aminoacyl-tRNA synthetases"/>
    <property type="match status" value="1"/>
</dbReference>
<feature type="domain" description="Aminoacyl-tRNA synthetase class I anticodon-binding" evidence="11">
    <location>
        <begin position="435"/>
        <end position="525"/>
    </location>
</feature>
<keyword evidence="8 10" id="KW-0030">Aminoacyl-tRNA synthetase</keyword>
<reference evidence="12 13" key="1">
    <citation type="submission" date="2016-10" db="EMBL/GenBank/DDBJ databases">
        <authorList>
            <person name="de Groot N.N."/>
        </authorList>
    </citation>
    <scope>NUCLEOTIDE SEQUENCE [LARGE SCALE GENOMIC DNA]</scope>
    <source>
        <strain evidence="12 13">DSM 11978</strain>
    </source>
</reference>
<dbReference type="Pfam" id="PF01921">
    <property type="entry name" value="tRNA-synt_1f"/>
    <property type="match status" value="1"/>
</dbReference>
<dbReference type="HAMAP" id="MF_00177">
    <property type="entry name" value="Lys_tRNA_synth_class1"/>
    <property type="match status" value="1"/>
</dbReference>
<feature type="short sequence motif" description="'KMSKS' region" evidence="10">
    <location>
        <begin position="272"/>
        <end position="276"/>
    </location>
</feature>
<feature type="binding site" evidence="10">
    <location>
        <position position="275"/>
    </location>
    <ligand>
        <name>ATP</name>
        <dbReference type="ChEBI" id="CHEBI:30616"/>
    </ligand>
</feature>
<evidence type="ECO:0000256" key="10">
    <source>
        <dbReference type="HAMAP-Rule" id="MF_00177"/>
    </source>
</evidence>
<evidence type="ECO:0000313" key="13">
    <source>
        <dbReference type="Proteomes" id="UP000199506"/>
    </source>
</evidence>
<dbReference type="InterPro" id="IPR008925">
    <property type="entry name" value="aa_tRNA-synth_I_cd-bd_sf"/>
</dbReference>
<evidence type="ECO:0000256" key="5">
    <source>
        <dbReference type="ARBA" id="ARBA00022741"/>
    </source>
</evidence>
<dbReference type="EC" id="6.1.1.6" evidence="10"/>
<dbReference type="Gene3D" id="1.10.10.350">
    <property type="match status" value="1"/>
</dbReference>
<dbReference type="Gene3D" id="3.40.50.620">
    <property type="entry name" value="HUPs"/>
    <property type="match status" value="2"/>
</dbReference>
<dbReference type="PANTHER" id="PTHR37940:SF1">
    <property type="entry name" value="LYSINE--TRNA LIGASE"/>
    <property type="match status" value="1"/>
</dbReference>
<evidence type="ECO:0000256" key="4">
    <source>
        <dbReference type="ARBA" id="ARBA00022598"/>
    </source>
</evidence>
<dbReference type="GO" id="GO:0005524">
    <property type="term" value="F:ATP binding"/>
    <property type="evidence" value="ECO:0007669"/>
    <property type="project" value="UniProtKB-UniRule"/>
</dbReference>
<accession>A0A1H7JZP9</accession>
<comment type="similarity">
    <text evidence="2 10">Belongs to the class-I aminoacyl-tRNA synthetase family.</text>
</comment>
<evidence type="ECO:0000256" key="8">
    <source>
        <dbReference type="ARBA" id="ARBA00023146"/>
    </source>
</evidence>
<keyword evidence="5 10" id="KW-0547">Nucleotide-binding</keyword>
<dbReference type="AlphaFoldDB" id="A0A1H7JZP9"/>
<dbReference type="InterPro" id="IPR002904">
    <property type="entry name" value="Lys-tRNA-ligase"/>
</dbReference>
<dbReference type="PANTHER" id="PTHR37940">
    <property type="entry name" value="LYSINE--TRNA LIGASE"/>
    <property type="match status" value="1"/>
</dbReference>
<dbReference type="Gene3D" id="1.10.10.770">
    <property type="match status" value="1"/>
</dbReference>
<dbReference type="InterPro" id="IPR045462">
    <property type="entry name" value="aa-tRNA-synth_I_cd-bd"/>
</dbReference>
<dbReference type="EMBL" id="FOAK01000005">
    <property type="protein sequence ID" value="SEK79630.1"/>
    <property type="molecule type" value="Genomic_DNA"/>
</dbReference>
<evidence type="ECO:0000259" key="11">
    <source>
        <dbReference type="Pfam" id="PF19269"/>
    </source>
</evidence>
<organism evidence="12 13">
    <name type="scientific">Methanobrevibacter gottschalkii</name>
    <dbReference type="NCBI Taxonomy" id="190974"/>
    <lineage>
        <taxon>Archaea</taxon>
        <taxon>Methanobacteriati</taxon>
        <taxon>Methanobacteriota</taxon>
        <taxon>Methanomada group</taxon>
        <taxon>Methanobacteria</taxon>
        <taxon>Methanobacteriales</taxon>
        <taxon>Methanobacteriaceae</taxon>
        <taxon>Methanobrevibacter</taxon>
    </lineage>
</organism>
<dbReference type="GO" id="GO:0000049">
    <property type="term" value="F:tRNA binding"/>
    <property type="evidence" value="ECO:0007669"/>
    <property type="project" value="InterPro"/>
</dbReference>
<keyword evidence="4 10" id="KW-0436">Ligase</keyword>
<dbReference type="GO" id="GO:0006430">
    <property type="term" value="P:lysyl-tRNA aminoacylation"/>
    <property type="evidence" value="ECO:0007669"/>
    <property type="project" value="UniProtKB-UniRule"/>
</dbReference>
<dbReference type="GO" id="GO:0005737">
    <property type="term" value="C:cytoplasm"/>
    <property type="evidence" value="ECO:0007669"/>
    <property type="project" value="UniProtKB-SubCell"/>
</dbReference>
<keyword evidence="6 10" id="KW-0067">ATP-binding</keyword>
<name>A0A1H7JZP9_9EURY</name>
<dbReference type="RefSeq" id="WP_091699291.1">
    <property type="nucleotide sequence ID" value="NZ_FOAK01000005.1"/>
</dbReference>
<comment type="catalytic activity">
    <reaction evidence="9 10">
        <text>tRNA(Lys) + L-lysine + ATP = L-lysyl-tRNA(Lys) + AMP + diphosphate</text>
        <dbReference type="Rhea" id="RHEA:20792"/>
        <dbReference type="Rhea" id="RHEA-COMP:9696"/>
        <dbReference type="Rhea" id="RHEA-COMP:9697"/>
        <dbReference type="ChEBI" id="CHEBI:30616"/>
        <dbReference type="ChEBI" id="CHEBI:32551"/>
        <dbReference type="ChEBI" id="CHEBI:33019"/>
        <dbReference type="ChEBI" id="CHEBI:78442"/>
        <dbReference type="ChEBI" id="CHEBI:78529"/>
        <dbReference type="ChEBI" id="CHEBI:456215"/>
        <dbReference type="EC" id="6.1.1.6"/>
    </reaction>
</comment>
<dbReference type="GO" id="GO:0004824">
    <property type="term" value="F:lysine-tRNA ligase activity"/>
    <property type="evidence" value="ECO:0007669"/>
    <property type="project" value="UniProtKB-UniRule"/>
</dbReference>
<sequence>MTHWIENVAKELAERDVEEHVIASGTSISGSIHIGNSCDIFIANAIGKKLRELGKKAKTIWIADDHDPLRKVPFPLPQDYDKYLGMPYSVIPCPDGCCANFVEHFEKPLLSVMDDYGIEMETKSGFEMYKNGVYNDYIRTSLEHTDEIKEIFNEYRREPLADDWLPYNPICDECGRVNTTYAYDFDGDIIKYRCECGHEGEMDIKSGNGKLTWRVEWAARWKIFKTTCEPFGKDHAASGGSYDVSSIISEKIFDYPAPYPVPYEWITLDGEAMSKSHGVFFAPEEWLKIGPAESLNYYLFRSKPMKSKDFSPKMPFLDFIDQFDTVEKVFYDEEEAPSEKEGKKFKEIYEIVQINEGSPLPFRPSFRFLVNAYQIAGNDLEKIYGILKRNSQLSKSFKDKEFGDLTEAELAQYRERVDNVIYWLDTYAPKFVKFQVQEKNIPKLPLTDEQTKFLTDLADLMENNEFAEATQLHDAMYEILESQELKPQKGFQAIYKMILGQKQGPRAASFLLSLDKDFVVKRLRQEA</sequence>
<dbReference type="Proteomes" id="UP000199506">
    <property type="component" value="Unassembled WGS sequence"/>
</dbReference>
<gene>
    <name evidence="10" type="primary">lysS</name>
    <name evidence="12" type="ORF">SAMN05216439_1488</name>
</gene>
<evidence type="ECO:0000256" key="1">
    <source>
        <dbReference type="ARBA" id="ARBA00004496"/>
    </source>
</evidence>
<protein>
    <recommendedName>
        <fullName evidence="10">Lysine--tRNA ligase</fullName>
        <ecNumber evidence="10">6.1.1.6</ecNumber>
    </recommendedName>
    <alternativeName>
        <fullName evidence="10">Lysyl-tRNA synthetase</fullName>
        <shortName evidence="10">LysRS</shortName>
    </alternativeName>
</protein>
<dbReference type="SUPFAM" id="SSF52374">
    <property type="entry name" value="Nucleotidylyl transferase"/>
    <property type="match status" value="1"/>
</dbReference>
<evidence type="ECO:0000256" key="9">
    <source>
        <dbReference type="ARBA" id="ARBA00048573"/>
    </source>
</evidence>
<dbReference type="NCBIfam" id="TIGR00467">
    <property type="entry name" value="lysS_arch"/>
    <property type="match status" value="1"/>
</dbReference>
<dbReference type="InterPro" id="IPR020751">
    <property type="entry name" value="aa-tRNA-synth_I_codon-bd_sub2"/>
</dbReference>
<evidence type="ECO:0000256" key="3">
    <source>
        <dbReference type="ARBA" id="ARBA00022490"/>
    </source>
</evidence>
<dbReference type="OrthoDB" id="6838at2157"/>
<dbReference type="Pfam" id="PF19269">
    <property type="entry name" value="Anticodon_2"/>
    <property type="match status" value="1"/>
</dbReference>
<keyword evidence="7 10" id="KW-0648">Protein biosynthesis</keyword>
<evidence type="ECO:0000256" key="7">
    <source>
        <dbReference type="ARBA" id="ARBA00022917"/>
    </source>
</evidence>
<evidence type="ECO:0000256" key="6">
    <source>
        <dbReference type="ARBA" id="ARBA00022840"/>
    </source>
</evidence>